<keyword evidence="12" id="KW-1185">Reference proteome</keyword>
<dbReference type="InterPro" id="IPR011611">
    <property type="entry name" value="PfkB_dom"/>
</dbReference>
<comment type="subcellular location">
    <subcellularLocation>
        <location evidence="9">Cytoplasm</location>
    </subcellularLocation>
</comment>
<sequence>MILTAGSANLDFVVRVPHIAAPGETVLGSDTVLMPGGKGANQAVAAARAGGKVAFLGALGNDAFADMLLGSLSDSAVDTRHVRRVAAPTGAAYISVAENGENAITVAPGANNYLRPGDLPELHEATHLLLQLEIPLETVSAYASAARAAGVQVVLNAAPACALDTALLACVDILIVNEGELRALQGAVCTDGDLEELTAAVLARGPGTVVVTLGARGCFARSGQKTHRIPAYPVKVIDTTGAGDTFVGVMSTWLAQGAALPEALQAASAGAALTCTRAGAQPSMPGRQEILRLLADHNAGQR</sequence>
<keyword evidence="1 9" id="KW-0808">Transferase</keyword>
<evidence type="ECO:0000313" key="11">
    <source>
        <dbReference type="EMBL" id="AFZ67393.1"/>
    </source>
</evidence>
<feature type="active site" description="Proton acceptor" evidence="9">
    <location>
        <position position="244"/>
    </location>
</feature>
<proteinExistence type="inferred from homology"/>
<dbReference type="PATRIC" id="fig|937777.3.peg.1878"/>
<dbReference type="eggNOG" id="COG0524">
    <property type="taxonomic scope" value="Bacteria"/>
</dbReference>
<keyword evidence="3 9" id="KW-0547">Nucleotide-binding</keyword>
<name>L0A0H2_DEIPD</name>
<comment type="activity regulation">
    <text evidence="9">Activated by a monovalent cation that binds near, but not in, the active site. The most likely occupant of the site in vivo is potassium. Ion binding induces a conformational change that may alter substrate affinity.</text>
</comment>
<dbReference type="GO" id="GO:0005524">
    <property type="term" value="F:ATP binding"/>
    <property type="evidence" value="ECO:0007669"/>
    <property type="project" value="UniProtKB-UniRule"/>
</dbReference>
<comment type="cofactor">
    <cofactor evidence="9">
        <name>Mg(2+)</name>
        <dbReference type="ChEBI" id="CHEBI:18420"/>
    </cofactor>
    <text evidence="9">Requires a divalent cation, most likely magnesium in vivo, as an electrophilic catalyst to aid phosphoryl group transfer. It is the chelate of the metal and the nucleotide that is the actual substrate.</text>
</comment>
<dbReference type="HOGENOM" id="CLU_027634_2_0_0"/>
<keyword evidence="8 9" id="KW-0119">Carbohydrate metabolism</keyword>
<organism evidence="11 12">
    <name type="scientific">Deinococcus peraridilitoris (strain DSM 19664 / LMG 22246 / CIP 109416 / KR-200)</name>
    <dbReference type="NCBI Taxonomy" id="937777"/>
    <lineage>
        <taxon>Bacteria</taxon>
        <taxon>Thermotogati</taxon>
        <taxon>Deinococcota</taxon>
        <taxon>Deinococci</taxon>
        <taxon>Deinococcales</taxon>
        <taxon>Deinococcaceae</taxon>
        <taxon>Deinococcus</taxon>
    </lineage>
</organism>
<feature type="binding site" evidence="9">
    <location>
        <position position="240"/>
    </location>
    <ligand>
        <name>K(+)</name>
        <dbReference type="ChEBI" id="CHEBI:29103"/>
    </ligand>
</feature>
<dbReference type="OrthoDB" id="9775849at2"/>
<feature type="binding site" evidence="9">
    <location>
        <position position="277"/>
    </location>
    <ligand>
        <name>K(+)</name>
        <dbReference type="ChEBI" id="CHEBI:29103"/>
    </ligand>
</feature>
<keyword evidence="4 9" id="KW-0418">Kinase</keyword>
<dbReference type="GO" id="GO:0046872">
    <property type="term" value="F:metal ion binding"/>
    <property type="evidence" value="ECO:0007669"/>
    <property type="project" value="UniProtKB-KW"/>
</dbReference>
<feature type="binding site" evidence="9">
    <location>
        <begin position="9"/>
        <end position="11"/>
    </location>
    <ligand>
        <name>substrate</name>
    </ligand>
</feature>
<evidence type="ECO:0000256" key="5">
    <source>
        <dbReference type="ARBA" id="ARBA00022840"/>
    </source>
</evidence>
<feature type="binding site" evidence="9">
    <location>
        <position position="244"/>
    </location>
    <ligand>
        <name>substrate</name>
    </ligand>
</feature>
<dbReference type="InterPro" id="IPR011877">
    <property type="entry name" value="Ribokinase"/>
</dbReference>
<dbReference type="SUPFAM" id="SSF53613">
    <property type="entry name" value="Ribokinase-like"/>
    <property type="match status" value="1"/>
</dbReference>
<feature type="binding site" evidence="9">
    <location>
        <position position="274"/>
    </location>
    <ligand>
        <name>K(+)</name>
        <dbReference type="ChEBI" id="CHEBI:29103"/>
    </ligand>
</feature>
<comment type="subunit">
    <text evidence="9">Homodimer.</text>
</comment>
<evidence type="ECO:0000256" key="3">
    <source>
        <dbReference type="ARBA" id="ARBA00022741"/>
    </source>
</evidence>
<dbReference type="Proteomes" id="UP000010467">
    <property type="component" value="Chromosome"/>
</dbReference>
<evidence type="ECO:0000256" key="9">
    <source>
        <dbReference type="HAMAP-Rule" id="MF_01987"/>
    </source>
</evidence>
<keyword evidence="2 9" id="KW-0479">Metal-binding</keyword>
<accession>L0A0H2</accession>
<dbReference type="CDD" id="cd01174">
    <property type="entry name" value="ribokinase"/>
    <property type="match status" value="1"/>
</dbReference>
<protein>
    <recommendedName>
        <fullName evidence="9">Ribokinase</fullName>
        <shortName evidence="9">RK</shortName>
        <ecNumber evidence="9">2.7.1.15</ecNumber>
    </recommendedName>
</protein>
<keyword evidence="5 9" id="KW-0067">ATP-binding</keyword>
<evidence type="ECO:0000313" key="12">
    <source>
        <dbReference type="Proteomes" id="UP000010467"/>
    </source>
</evidence>
<feature type="binding site" evidence="9">
    <location>
        <begin position="243"/>
        <end position="244"/>
    </location>
    <ligand>
        <name>ATP</name>
        <dbReference type="ChEBI" id="CHEBI:30616"/>
    </ligand>
</feature>
<gene>
    <name evidence="9" type="primary">rbsK</name>
    <name evidence="11" type="ordered locus">Deipe_1877</name>
</gene>
<evidence type="ECO:0000256" key="4">
    <source>
        <dbReference type="ARBA" id="ARBA00022777"/>
    </source>
</evidence>
<feature type="binding site" evidence="9">
    <location>
        <position position="177"/>
    </location>
    <ligand>
        <name>ATP</name>
        <dbReference type="ChEBI" id="CHEBI:30616"/>
    </ligand>
</feature>
<dbReference type="PRINTS" id="PR00990">
    <property type="entry name" value="RIBOKINASE"/>
</dbReference>
<evidence type="ECO:0000256" key="1">
    <source>
        <dbReference type="ARBA" id="ARBA00022679"/>
    </source>
</evidence>
<evidence type="ECO:0000256" key="7">
    <source>
        <dbReference type="ARBA" id="ARBA00022958"/>
    </source>
</evidence>
<comment type="pathway">
    <text evidence="9">Carbohydrate metabolism; D-ribose degradation; D-ribose 5-phosphate from beta-D-ribopyranose: step 2/2.</text>
</comment>
<keyword evidence="9" id="KW-0963">Cytoplasm</keyword>
<comment type="caution">
    <text evidence="9">Lacks conserved residue(s) required for the propagation of feature annotation.</text>
</comment>
<dbReference type="GO" id="GO:0004747">
    <property type="term" value="F:ribokinase activity"/>
    <property type="evidence" value="ECO:0007669"/>
    <property type="project" value="UniProtKB-UniRule"/>
</dbReference>
<dbReference type="GO" id="GO:0019303">
    <property type="term" value="P:D-ribose catabolic process"/>
    <property type="evidence" value="ECO:0007669"/>
    <property type="project" value="UniProtKB-UniRule"/>
</dbReference>
<dbReference type="KEGG" id="dpd:Deipe_1877"/>
<dbReference type="STRING" id="937777.Deipe_1877"/>
<dbReference type="InterPro" id="IPR029056">
    <property type="entry name" value="Ribokinase-like"/>
</dbReference>
<dbReference type="PANTHER" id="PTHR10584:SF166">
    <property type="entry name" value="RIBOKINASE"/>
    <property type="match status" value="1"/>
</dbReference>
<evidence type="ECO:0000256" key="8">
    <source>
        <dbReference type="ARBA" id="ARBA00023277"/>
    </source>
</evidence>
<feature type="binding site" evidence="9">
    <location>
        <position position="283"/>
    </location>
    <ligand>
        <name>K(+)</name>
        <dbReference type="ChEBI" id="CHEBI:29103"/>
    </ligand>
</feature>
<evidence type="ECO:0000259" key="10">
    <source>
        <dbReference type="Pfam" id="PF00294"/>
    </source>
</evidence>
<dbReference type="GO" id="GO:0005829">
    <property type="term" value="C:cytosol"/>
    <property type="evidence" value="ECO:0007669"/>
    <property type="project" value="TreeGrafter"/>
</dbReference>
<evidence type="ECO:0000256" key="6">
    <source>
        <dbReference type="ARBA" id="ARBA00022842"/>
    </source>
</evidence>
<keyword evidence="6 9" id="KW-0460">Magnesium</keyword>
<feature type="domain" description="Carbohydrate kinase PfkB" evidence="10">
    <location>
        <begin position="2"/>
        <end position="285"/>
    </location>
</feature>
<feature type="binding site" evidence="9">
    <location>
        <position position="238"/>
    </location>
    <ligand>
        <name>K(+)</name>
        <dbReference type="ChEBI" id="CHEBI:29103"/>
    </ligand>
</feature>
<dbReference type="InterPro" id="IPR002139">
    <property type="entry name" value="Ribo/fructo_kinase"/>
</dbReference>
<feature type="binding site" evidence="9">
    <location>
        <position position="133"/>
    </location>
    <ligand>
        <name>substrate</name>
    </ligand>
</feature>
<reference evidence="12" key="1">
    <citation type="submission" date="2012-03" db="EMBL/GenBank/DDBJ databases">
        <title>Complete sequence of chromosome of Deinococcus peraridilitoris DSM 19664.</title>
        <authorList>
            <person name="Lucas S."/>
            <person name="Copeland A."/>
            <person name="Lapidus A."/>
            <person name="Glavina del Rio T."/>
            <person name="Dalin E."/>
            <person name="Tice H."/>
            <person name="Bruce D."/>
            <person name="Goodwin L."/>
            <person name="Pitluck S."/>
            <person name="Peters L."/>
            <person name="Mikhailova N."/>
            <person name="Lu M."/>
            <person name="Kyrpides N."/>
            <person name="Mavromatis K."/>
            <person name="Ivanova N."/>
            <person name="Brettin T."/>
            <person name="Detter J.C."/>
            <person name="Han C."/>
            <person name="Larimer F."/>
            <person name="Land M."/>
            <person name="Hauser L."/>
            <person name="Markowitz V."/>
            <person name="Cheng J.-F."/>
            <person name="Hugenholtz P."/>
            <person name="Woyke T."/>
            <person name="Wu D."/>
            <person name="Pukall R."/>
            <person name="Steenblock K."/>
            <person name="Brambilla E."/>
            <person name="Klenk H.-P."/>
            <person name="Eisen J.A."/>
        </authorList>
    </citation>
    <scope>NUCLEOTIDE SEQUENCE [LARGE SCALE GENOMIC DNA]</scope>
    <source>
        <strain evidence="12">DSM 19664 / LMG 22246 / CIP 109416 / KR-200</strain>
    </source>
</reference>
<dbReference type="RefSeq" id="WP_015235698.1">
    <property type="nucleotide sequence ID" value="NC_019793.1"/>
</dbReference>
<comment type="similarity">
    <text evidence="9">Belongs to the carbohydrate kinase PfkB family. Ribokinase subfamily.</text>
</comment>
<dbReference type="EC" id="2.7.1.15" evidence="9"/>
<dbReference type="Gene3D" id="3.40.1190.20">
    <property type="match status" value="1"/>
</dbReference>
<dbReference type="Pfam" id="PF00294">
    <property type="entry name" value="PfkB"/>
    <property type="match status" value="1"/>
</dbReference>
<dbReference type="EMBL" id="CP003382">
    <property type="protein sequence ID" value="AFZ67393.1"/>
    <property type="molecule type" value="Genomic_DNA"/>
</dbReference>
<comment type="function">
    <text evidence="9">Catalyzes the phosphorylation of ribose at O-5 in a reaction requiring ATP and magnesium. The resulting D-ribose-5-phosphate can then be used either for sythesis of nucleotides, histidine, and tryptophan, or as a component of the pentose phosphate pathway.</text>
</comment>
<dbReference type="PANTHER" id="PTHR10584">
    <property type="entry name" value="SUGAR KINASE"/>
    <property type="match status" value="1"/>
</dbReference>
<keyword evidence="7 9" id="KW-0630">Potassium</keyword>
<feature type="binding site" evidence="9">
    <location>
        <begin position="212"/>
        <end position="217"/>
    </location>
    <ligand>
        <name>ATP</name>
        <dbReference type="ChEBI" id="CHEBI:30616"/>
    </ligand>
</feature>
<dbReference type="AlphaFoldDB" id="L0A0H2"/>
<dbReference type="UniPathway" id="UPA00916">
    <property type="reaction ID" value="UER00889"/>
</dbReference>
<dbReference type="HAMAP" id="MF_01987">
    <property type="entry name" value="Ribokinase"/>
    <property type="match status" value="1"/>
</dbReference>
<feature type="binding site" evidence="9">
    <location>
        <begin position="37"/>
        <end position="41"/>
    </location>
    <ligand>
        <name>substrate</name>
    </ligand>
</feature>
<feature type="binding site" evidence="9">
    <location>
        <position position="279"/>
    </location>
    <ligand>
        <name>K(+)</name>
        <dbReference type="ChEBI" id="CHEBI:29103"/>
    </ligand>
</feature>
<comment type="catalytic activity">
    <reaction evidence="9">
        <text>D-ribose + ATP = D-ribose 5-phosphate + ADP + H(+)</text>
        <dbReference type="Rhea" id="RHEA:13697"/>
        <dbReference type="ChEBI" id="CHEBI:15378"/>
        <dbReference type="ChEBI" id="CHEBI:30616"/>
        <dbReference type="ChEBI" id="CHEBI:47013"/>
        <dbReference type="ChEBI" id="CHEBI:78346"/>
        <dbReference type="ChEBI" id="CHEBI:456216"/>
        <dbReference type="EC" id="2.7.1.15"/>
    </reaction>
</comment>
<evidence type="ECO:0000256" key="2">
    <source>
        <dbReference type="ARBA" id="ARBA00022723"/>
    </source>
</evidence>